<evidence type="ECO:0000313" key="3">
    <source>
        <dbReference type="Proteomes" id="UP001224359"/>
    </source>
</evidence>
<reference evidence="2 3" key="1">
    <citation type="submission" date="2023-07" db="EMBL/GenBank/DDBJ databases">
        <title>Genomic Encyclopedia of Type Strains, Phase IV (KMG-IV): sequencing the most valuable type-strain genomes for metagenomic binning, comparative biology and taxonomic classification.</title>
        <authorList>
            <person name="Goeker M."/>
        </authorList>
    </citation>
    <scope>NUCLEOTIDE SEQUENCE [LARGE SCALE GENOMIC DNA]</scope>
    <source>
        <strain evidence="2 3">DSM 16460</strain>
    </source>
</reference>
<dbReference type="Proteomes" id="UP001224359">
    <property type="component" value="Unassembled WGS sequence"/>
</dbReference>
<keyword evidence="3" id="KW-1185">Reference proteome</keyword>
<name>A0ABT9VF90_9BACI</name>
<feature type="chain" id="PRO_5045959745" description="DUF4830 domain-containing protein" evidence="1">
    <location>
        <begin position="25"/>
        <end position="125"/>
    </location>
</feature>
<protein>
    <recommendedName>
        <fullName evidence="4">DUF4830 domain-containing protein</fullName>
    </recommendedName>
</protein>
<dbReference type="RefSeq" id="WP_306976206.1">
    <property type="nucleotide sequence ID" value="NZ_JAUSTQ010000005.1"/>
</dbReference>
<accession>A0ABT9VF90</accession>
<dbReference type="PROSITE" id="PS51257">
    <property type="entry name" value="PROKAR_LIPOPROTEIN"/>
    <property type="match status" value="1"/>
</dbReference>
<gene>
    <name evidence="2" type="ORF">J2S77_001585</name>
</gene>
<evidence type="ECO:0000313" key="2">
    <source>
        <dbReference type="EMBL" id="MDQ0159601.1"/>
    </source>
</evidence>
<sequence>MQKLKIVILLIPFFLIMACGQENLNLNDTVTTIEIREWNQDEVVKTIEDEAFIEDLISELDQAETESTATMDYPLPGYELRFKQEDDIVFTIGYYRDLITLGIEGRYLDVEQDKMYGVERELSVE</sequence>
<proteinExistence type="predicted"/>
<comment type="caution">
    <text evidence="2">The sequence shown here is derived from an EMBL/GenBank/DDBJ whole genome shotgun (WGS) entry which is preliminary data.</text>
</comment>
<evidence type="ECO:0008006" key="4">
    <source>
        <dbReference type="Google" id="ProtNLM"/>
    </source>
</evidence>
<organism evidence="2 3">
    <name type="scientific">Alkalibacillus salilacus</name>
    <dbReference type="NCBI Taxonomy" id="284582"/>
    <lineage>
        <taxon>Bacteria</taxon>
        <taxon>Bacillati</taxon>
        <taxon>Bacillota</taxon>
        <taxon>Bacilli</taxon>
        <taxon>Bacillales</taxon>
        <taxon>Bacillaceae</taxon>
        <taxon>Alkalibacillus</taxon>
    </lineage>
</organism>
<keyword evidence="1" id="KW-0732">Signal</keyword>
<evidence type="ECO:0000256" key="1">
    <source>
        <dbReference type="SAM" id="SignalP"/>
    </source>
</evidence>
<feature type="signal peptide" evidence="1">
    <location>
        <begin position="1"/>
        <end position="24"/>
    </location>
</feature>
<dbReference type="EMBL" id="JAUSTQ010000005">
    <property type="protein sequence ID" value="MDQ0159601.1"/>
    <property type="molecule type" value="Genomic_DNA"/>
</dbReference>